<dbReference type="AlphaFoldDB" id="A0AAW2H9D1"/>
<dbReference type="InterPro" id="IPR011989">
    <property type="entry name" value="ARM-like"/>
</dbReference>
<protein>
    <recommendedName>
        <fullName evidence="1">Condensin complex subunit 1 C-terminal domain-containing protein</fullName>
    </recommendedName>
</protein>
<dbReference type="InterPro" id="IPR032682">
    <property type="entry name" value="Cnd1_C"/>
</dbReference>
<reference evidence="2" key="1">
    <citation type="journal article" date="2024" name="Gigascience">
        <title>Chromosome-level genome of the poultry shaft louse Menopon gallinae provides insight into the host-switching and adaptive evolution of parasitic lice.</title>
        <authorList>
            <person name="Xu Y."/>
            <person name="Ma L."/>
            <person name="Liu S."/>
            <person name="Liang Y."/>
            <person name="Liu Q."/>
            <person name="He Z."/>
            <person name="Tian L."/>
            <person name="Duan Y."/>
            <person name="Cai W."/>
            <person name="Li H."/>
            <person name="Song F."/>
        </authorList>
    </citation>
    <scope>NUCLEOTIDE SEQUENCE</scope>
    <source>
        <strain evidence="2">Cailab_2023a</strain>
    </source>
</reference>
<evidence type="ECO:0000259" key="1">
    <source>
        <dbReference type="Pfam" id="PF12717"/>
    </source>
</evidence>
<feature type="domain" description="Condensin complex subunit 1 C-terminal" evidence="1">
    <location>
        <begin position="174"/>
        <end position="313"/>
    </location>
</feature>
<proteinExistence type="predicted"/>
<comment type="caution">
    <text evidence="2">The sequence shown here is derived from an EMBL/GenBank/DDBJ whole genome shotgun (WGS) entry which is preliminary data.</text>
</comment>
<dbReference type="InterPro" id="IPR016024">
    <property type="entry name" value="ARM-type_fold"/>
</dbReference>
<sequence>MEHDFSANALRAFAEYESECSASCSKFHLSVYLVLARKARKNTCAALIEACLNDETPKVRLEALRALVRGLVDRSTASETHASSSSLVGLIEQRYLCDPFNEIRYESLRFLHRHRAHLCGDVLESIYSLSFDENTRIRAYALRHLYKMHTKNRKLRESIAERLCSLIRDKSESIRAIAARSLKYLRFPNAADLFDKSRNGAFVYGLEDEYKHVREETIKSMYFLCSEDVKSETFDFLVDLLNDDNKEIRVLVSRVLKKLSKKFVCEISPENLNLVVLNLEEISDKISRNLLSFCSNMRYTDETFYIFQTLVDKIYLGKNVEDIYRCIRKMARNNAQLFYANCNKIYPINSKVFSREPSVLDKNYLARLVALSVLRKSGYSMDLPMFFEDHFKFLYLKCRAGKKKTQNFAKKKQQFVSMTEHIQEDPRAFSLYKRLFVQKSYSCKVSTFFSCLYRATHHLLAAKSTEKLEYTCHKFNLQWSPGAVHDMESLRMFLQGIRVEDALRKLRIYYKIEERVVVSLDEPSTEEITVCVVKRGQRDILMSSPCTVSIRRMCR</sequence>
<dbReference type="Gene3D" id="1.25.10.10">
    <property type="entry name" value="Leucine-rich Repeat Variant"/>
    <property type="match status" value="1"/>
</dbReference>
<dbReference type="Pfam" id="PF12717">
    <property type="entry name" value="Cnd1"/>
    <property type="match status" value="1"/>
</dbReference>
<dbReference type="EMBL" id="JARGDH010000006">
    <property type="protein sequence ID" value="KAL0266148.1"/>
    <property type="molecule type" value="Genomic_DNA"/>
</dbReference>
<organism evidence="2">
    <name type="scientific">Menopon gallinae</name>
    <name type="common">poultry shaft louse</name>
    <dbReference type="NCBI Taxonomy" id="328185"/>
    <lineage>
        <taxon>Eukaryota</taxon>
        <taxon>Metazoa</taxon>
        <taxon>Ecdysozoa</taxon>
        <taxon>Arthropoda</taxon>
        <taxon>Hexapoda</taxon>
        <taxon>Insecta</taxon>
        <taxon>Pterygota</taxon>
        <taxon>Neoptera</taxon>
        <taxon>Paraneoptera</taxon>
        <taxon>Psocodea</taxon>
        <taxon>Troctomorpha</taxon>
        <taxon>Phthiraptera</taxon>
        <taxon>Amblycera</taxon>
        <taxon>Menoponidae</taxon>
        <taxon>Menopon</taxon>
    </lineage>
</organism>
<evidence type="ECO:0000313" key="2">
    <source>
        <dbReference type="EMBL" id="KAL0266148.1"/>
    </source>
</evidence>
<gene>
    <name evidence="2" type="ORF">PYX00_011864</name>
</gene>
<dbReference type="SUPFAM" id="SSF48371">
    <property type="entry name" value="ARM repeat"/>
    <property type="match status" value="1"/>
</dbReference>
<dbReference type="PANTHER" id="PTHR20938:SF0">
    <property type="entry name" value="INTEGRATOR COMPLEX SUBUNIT 4"/>
    <property type="match status" value="1"/>
</dbReference>
<name>A0AAW2H9D1_9NEOP</name>
<dbReference type="PANTHER" id="PTHR20938">
    <property type="entry name" value="INTEGRATOR COMPLEX SUBUNIT 4"/>
    <property type="match status" value="1"/>
</dbReference>
<accession>A0AAW2H9D1</accession>